<dbReference type="PATRIC" id="fig|512565.3.peg.2529"/>
<accession>I0H413</accession>
<organism evidence="1 2">
    <name type="scientific">Actinoplanes missouriensis (strain ATCC 14538 / DSM 43046 / CBS 188.64 / JCM 3121 / NBRC 102363 / NCIMB 12654 / NRRL B-3342 / UNCC 431)</name>
    <dbReference type="NCBI Taxonomy" id="512565"/>
    <lineage>
        <taxon>Bacteria</taxon>
        <taxon>Bacillati</taxon>
        <taxon>Actinomycetota</taxon>
        <taxon>Actinomycetes</taxon>
        <taxon>Micromonosporales</taxon>
        <taxon>Micromonosporaceae</taxon>
        <taxon>Actinoplanes</taxon>
    </lineage>
</organism>
<dbReference type="RefSeq" id="WP_014442645.1">
    <property type="nucleotide sequence ID" value="NC_017093.1"/>
</dbReference>
<keyword evidence="2" id="KW-1185">Reference proteome</keyword>
<protein>
    <submittedName>
        <fullName evidence="1">Uncharacterized protein</fullName>
    </submittedName>
</protein>
<evidence type="ECO:0000313" key="2">
    <source>
        <dbReference type="Proteomes" id="UP000007882"/>
    </source>
</evidence>
<dbReference type="EMBL" id="AP012319">
    <property type="protein sequence ID" value="BAL87750.1"/>
    <property type="molecule type" value="Genomic_DNA"/>
</dbReference>
<sequence>MTSAGAGPVDESLGWVQHPAGLIVAPAAWFDPAEAEVFEFPGLDRAP</sequence>
<evidence type="ECO:0000313" key="1">
    <source>
        <dbReference type="EMBL" id="BAL87750.1"/>
    </source>
</evidence>
<dbReference type="KEGG" id="ams:AMIS_25300"/>
<dbReference type="STRING" id="512565.AMIS_25300"/>
<dbReference type="Proteomes" id="UP000007882">
    <property type="component" value="Chromosome"/>
</dbReference>
<proteinExistence type="predicted"/>
<dbReference type="AlphaFoldDB" id="I0H413"/>
<reference evidence="1 2" key="1">
    <citation type="submission" date="2012-02" db="EMBL/GenBank/DDBJ databases">
        <title>Complete genome sequence of Actinoplanes missouriensis 431 (= NBRC 102363).</title>
        <authorList>
            <person name="Ohnishi Y."/>
            <person name="Ishikawa J."/>
            <person name="Sekine M."/>
            <person name="Hosoyama A."/>
            <person name="Harada T."/>
            <person name="Narita H."/>
            <person name="Hata T."/>
            <person name="Konno Y."/>
            <person name="Tutikane K."/>
            <person name="Fujita N."/>
            <person name="Horinouchi S."/>
            <person name="Hayakawa M."/>
        </authorList>
    </citation>
    <scope>NUCLEOTIDE SEQUENCE [LARGE SCALE GENOMIC DNA]</scope>
    <source>
        <strain evidence="2">ATCC 14538 / DSM 43046 / CBS 188.64 / JCM 3121 / NBRC 102363 / NCIMB 12654 / NRRL B-3342 / UNCC 431</strain>
    </source>
</reference>
<dbReference type="HOGENOM" id="CLU_3163696_0_0_11"/>
<gene>
    <name evidence="1" type="ordered locus">AMIS_25300</name>
</gene>
<name>I0H413_ACTM4</name>